<reference evidence="1 2" key="1">
    <citation type="journal article" date="2016" name="Genome Announc.">
        <title>Draft Genome Sequence of the Thermotolerant Cyanobacterium Desertifilum sp. IPPAS B-1220.</title>
        <authorList>
            <person name="Mironov K.S."/>
            <person name="Sinetova M.A."/>
            <person name="Bolatkhan K."/>
            <person name="Zayadan B.K."/>
            <person name="Ustinova V.V."/>
            <person name="Kupriyanova E.V."/>
            <person name="Skrypnik A.N."/>
            <person name="Gogoleva N.E."/>
            <person name="Gogolev Y.V."/>
            <person name="Los D.A."/>
        </authorList>
    </citation>
    <scope>NUCLEOTIDE SEQUENCE [LARGE SCALE GENOMIC DNA]</scope>
    <source>
        <strain evidence="1 2">IPPAS B-1220</strain>
    </source>
</reference>
<sequence>MAQAVGRDLLTGVEHFVRFGQFEGRVPSVLFNQVYVFGDSLSDDGNGFIPTGGQLPPVLRISKGAFLMGRFGLSN</sequence>
<organism evidence="1 2">
    <name type="scientific">Desertifilum tharense IPPAS B-1220</name>
    <dbReference type="NCBI Taxonomy" id="1781255"/>
    <lineage>
        <taxon>Bacteria</taxon>
        <taxon>Bacillati</taxon>
        <taxon>Cyanobacteriota</taxon>
        <taxon>Cyanophyceae</taxon>
        <taxon>Desertifilales</taxon>
        <taxon>Desertifilaceae</taxon>
        <taxon>Desertifilum</taxon>
    </lineage>
</organism>
<name>A0ACD5GXA8_9CYAN</name>
<evidence type="ECO:0000313" key="1">
    <source>
        <dbReference type="EMBL" id="XPM65517.1"/>
    </source>
</evidence>
<dbReference type="Proteomes" id="UP000095472">
    <property type="component" value="Chromosome"/>
</dbReference>
<proteinExistence type="predicted"/>
<gene>
    <name evidence="1" type="ORF">BH720_007520</name>
</gene>
<dbReference type="EMBL" id="CP182909">
    <property type="protein sequence ID" value="XPM65517.1"/>
    <property type="molecule type" value="Genomic_DNA"/>
</dbReference>
<protein>
    <submittedName>
        <fullName evidence="1">Uncharacterized protein</fullName>
    </submittedName>
</protein>
<keyword evidence="2" id="KW-1185">Reference proteome</keyword>
<accession>A0ACD5GXA8</accession>
<evidence type="ECO:0000313" key="2">
    <source>
        <dbReference type="Proteomes" id="UP000095472"/>
    </source>
</evidence>